<protein>
    <submittedName>
        <fullName evidence="1">Uncharacterized protein</fullName>
    </submittedName>
</protein>
<organism evidence="1 2">
    <name type="scientific">Mycena pura</name>
    <dbReference type="NCBI Taxonomy" id="153505"/>
    <lineage>
        <taxon>Eukaryota</taxon>
        <taxon>Fungi</taxon>
        <taxon>Dikarya</taxon>
        <taxon>Basidiomycota</taxon>
        <taxon>Agaricomycotina</taxon>
        <taxon>Agaricomycetes</taxon>
        <taxon>Agaricomycetidae</taxon>
        <taxon>Agaricales</taxon>
        <taxon>Marasmiineae</taxon>
        <taxon>Mycenaceae</taxon>
        <taxon>Mycena</taxon>
    </lineage>
</organism>
<sequence length="398" mass="44847">MGLPAELVDSVVDPLGSDKRALKVTSLLSRQWVPRSRHYLYSSIWLRVGEREHQWNYQRVDVFLALVSSPIATFISAVAEVSLVHKWEEVRESPILSVRAILAILETRGIRPTRLFFDCDSQLRLALSKPHVFGSSLVHLELVMGEEDYEALGGICAFPLLETLKASNAPVLDWILGLDDQAQRQITNLGFFHFEFGSHFAFGSQWLRVPSQYVESLTVDDCAYSDADCAPDLRSMRRLKRLKILSTLSDIPKMLRRILPQLQLSPARRTLESITLNFFYATGYDAQMWISVDEMLADVATYPCLRTIVISTSIDSFLEYSLSSLAQHCNNMPFALVLHEHLRHISKTTPSSFPSLASWGKMKSVPKTGKTGKTAVLGQEGSLVFCIFDKMGKTENRC</sequence>
<dbReference type="EMBL" id="JARJCW010000066">
    <property type="protein sequence ID" value="KAJ7199840.1"/>
    <property type="molecule type" value="Genomic_DNA"/>
</dbReference>
<name>A0AAD6V1L0_9AGAR</name>
<evidence type="ECO:0000313" key="1">
    <source>
        <dbReference type="EMBL" id="KAJ7199840.1"/>
    </source>
</evidence>
<gene>
    <name evidence="1" type="ORF">GGX14DRAFT_572552</name>
</gene>
<accession>A0AAD6V1L0</accession>
<dbReference type="Proteomes" id="UP001219525">
    <property type="component" value="Unassembled WGS sequence"/>
</dbReference>
<keyword evidence="2" id="KW-1185">Reference proteome</keyword>
<evidence type="ECO:0000313" key="2">
    <source>
        <dbReference type="Proteomes" id="UP001219525"/>
    </source>
</evidence>
<comment type="caution">
    <text evidence="1">The sequence shown here is derived from an EMBL/GenBank/DDBJ whole genome shotgun (WGS) entry which is preliminary data.</text>
</comment>
<dbReference type="AlphaFoldDB" id="A0AAD6V1L0"/>
<proteinExistence type="predicted"/>
<reference evidence="1" key="1">
    <citation type="submission" date="2023-03" db="EMBL/GenBank/DDBJ databases">
        <title>Massive genome expansion in bonnet fungi (Mycena s.s.) driven by repeated elements and novel gene families across ecological guilds.</title>
        <authorList>
            <consortium name="Lawrence Berkeley National Laboratory"/>
            <person name="Harder C.B."/>
            <person name="Miyauchi S."/>
            <person name="Viragh M."/>
            <person name="Kuo A."/>
            <person name="Thoen E."/>
            <person name="Andreopoulos B."/>
            <person name="Lu D."/>
            <person name="Skrede I."/>
            <person name="Drula E."/>
            <person name="Henrissat B."/>
            <person name="Morin E."/>
            <person name="Kohler A."/>
            <person name="Barry K."/>
            <person name="LaButti K."/>
            <person name="Morin E."/>
            <person name="Salamov A."/>
            <person name="Lipzen A."/>
            <person name="Mereny Z."/>
            <person name="Hegedus B."/>
            <person name="Baldrian P."/>
            <person name="Stursova M."/>
            <person name="Weitz H."/>
            <person name="Taylor A."/>
            <person name="Grigoriev I.V."/>
            <person name="Nagy L.G."/>
            <person name="Martin F."/>
            <person name="Kauserud H."/>
        </authorList>
    </citation>
    <scope>NUCLEOTIDE SEQUENCE</scope>
    <source>
        <strain evidence="1">9144</strain>
    </source>
</reference>